<reference evidence="1 2" key="1">
    <citation type="journal article" date="2018" name="PLoS Pathog.">
        <title>Evolution of structural diversity of trichothecenes, a family of toxins produced by plant pathogenic and entomopathogenic fungi.</title>
        <authorList>
            <person name="Proctor R.H."/>
            <person name="McCormick S.P."/>
            <person name="Kim H.S."/>
            <person name="Cardoza R.E."/>
            <person name="Stanley A.M."/>
            <person name="Lindo L."/>
            <person name="Kelly A."/>
            <person name="Brown D.W."/>
            <person name="Lee T."/>
            <person name="Vaughan M.M."/>
            <person name="Alexander N.J."/>
            <person name="Busman M."/>
            <person name="Gutierrez S."/>
        </authorList>
    </citation>
    <scope>NUCLEOTIDE SEQUENCE [LARGE SCALE GENOMIC DNA]</scope>
    <source>
        <strain evidence="1 2">IBT 40837</strain>
    </source>
</reference>
<dbReference type="AlphaFoldDB" id="A0A395NRX6"/>
<organism evidence="1 2">
    <name type="scientific">Trichoderma arundinaceum</name>
    <dbReference type="NCBI Taxonomy" id="490622"/>
    <lineage>
        <taxon>Eukaryota</taxon>
        <taxon>Fungi</taxon>
        <taxon>Dikarya</taxon>
        <taxon>Ascomycota</taxon>
        <taxon>Pezizomycotina</taxon>
        <taxon>Sordariomycetes</taxon>
        <taxon>Hypocreomycetidae</taxon>
        <taxon>Hypocreales</taxon>
        <taxon>Hypocreaceae</taxon>
        <taxon>Trichoderma</taxon>
    </lineage>
</organism>
<protein>
    <submittedName>
        <fullName evidence="1">Putative qde-2-interacting protein</fullName>
    </submittedName>
</protein>
<dbReference type="OrthoDB" id="5953249at2759"/>
<comment type="caution">
    <text evidence="1">The sequence shown here is derived from an EMBL/GenBank/DDBJ whole genome shotgun (WGS) entry which is preliminary data.</text>
</comment>
<dbReference type="Proteomes" id="UP000266272">
    <property type="component" value="Unassembled WGS sequence"/>
</dbReference>
<evidence type="ECO:0000313" key="2">
    <source>
        <dbReference type="Proteomes" id="UP000266272"/>
    </source>
</evidence>
<evidence type="ECO:0000313" key="1">
    <source>
        <dbReference type="EMBL" id="RFU78779.1"/>
    </source>
</evidence>
<sequence>MDSPPSGRTPKKQAPLGSLKHLEQLLGLRRDQVLSRDAAFISLDLEAAMDRKTLRISGDKPVVKQLGFAYLNTRDIQNPIRFKRHEDVDLDSGF</sequence>
<proteinExistence type="predicted"/>
<name>A0A395NRX6_TRIAR</name>
<gene>
    <name evidence="1" type="ORF">TARUN_3485</name>
</gene>
<accession>A0A395NRX6</accession>
<dbReference type="EMBL" id="PXOA01000195">
    <property type="protein sequence ID" value="RFU78779.1"/>
    <property type="molecule type" value="Genomic_DNA"/>
</dbReference>
<keyword evidence="2" id="KW-1185">Reference proteome</keyword>